<accession>A0A8T1S1I6</accession>
<protein>
    <submittedName>
        <fullName evidence="3">SCAN domain-containing protein 1-like</fullName>
    </submittedName>
</protein>
<gene>
    <name evidence="3" type="ORF">G0U57_000644</name>
</gene>
<organism evidence="3 4">
    <name type="scientific">Chelydra serpentina</name>
    <name type="common">Snapping turtle</name>
    <name type="synonym">Testudo serpentina</name>
    <dbReference type="NCBI Taxonomy" id="8475"/>
    <lineage>
        <taxon>Eukaryota</taxon>
        <taxon>Metazoa</taxon>
        <taxon>Chordata</taxon>
        <taxon>Craniata</taxon>
        <taxon>Vertebrata</taxon>
        <taxon>Euteleostomi</taxon>
        <taxon>Archelosauria</taxon>
        <taxon>Testudinata</taxon>
        <taxon>Testudines</taxon>
        <taxon>Cryptodira</taxon>
        <taxon>Durocryptodira</taxon>
        <taxon>Americhelydia</taxon>
        <taxon>Chelydroidea</taxon>
        <taxon>Chelydridae</taxon>
        <taxon>Chelydra</taxon>
    </lineage>
</organism>
<feature type="non-terminal residue" evidence="3">
    <location>
        <position position="130"/>
    </location>
</feature>
<reference evidence="3 4" key="1">
    <citation type="journal article" date="2020" name="G3 (Bethesda)">
        <title>Draft Genome of the Common Snapping Turtle, Chelydra serpentina, a Model for Phenotypic Plasticity in Reptiles.</title>
        <authorList>
            <person name="Das D."/>
            <person name="Singh S.K."/>
            <person name="Bierstedt J."/>
            <person name="Erickson A."/>
            <person name="Galli G.L.J."/>
            <person name="Crossley D.A. 2nd"/>
            <person name="Rhen T."/>
        </authorList>
    </citation>
    <scope>NUCLEOTIDE SEQUENCE [LARGE SCALE GENOMIC DNA]</scope>
    <source>
        <strain evidence="3">KW</strain>
    </source>
</reference>
<comment type="caution">
    <text evidence="3">The sequence shown here is derived from an EMBL/GenBank/DDBJ whole genome shotgun (WGS) entry which is preliminary data.</text>
</comment>
<name>A0A8T1S1I6_CHESE</name>
<proteinExistence type="predicted"/>
<feature type="coiled-coil region" evidence="1">
    <location>
        <begin position="7"/>
        <end position="48"/>
    </location>
</feature>
<feature type="non-terminal residue" evidence="3">
    <location>
        <position position="1"/>
    </location>
</feature>
<feature type="compositionally biased region" description="Low complexity" evidence="2">
    <location>
        <begin position="74"/>
        <end position="88"/>
    </location>
</feature>
<dbReference type="EMBL" id="JAHGAV010001091">
    <property type="protein sequence ID" value="KAG6922879.1"/>
    <property type="molecule type" value="Genomic_DNA"/>
</dbReference>
<dbReference type="AlphaFoldDB" id="A0A8T1S1I6"/>
<keyword evidence="4" id="KW-1185">Reference proteome</keyword>
<dbReference type="OrthoDB" id="8930638at2759"/>
<evidence type="ECO:0000313" key="3">
    <source>
        <dbReference type="EMBL" id="KAG6922879.1"/>
    </source>
</evidence>
<evidence type="ECO:0000256" key="1">
    <source>
        <dbReference type="SAM" id="Coils"/>
    </source>
</evidence>
<keyword evidence="1" id="KW-0175">Coiled coil</keyword>
<evidence type="ECO:0000313" key="4">
    <source>
        <dbReference type="Proteomes" id="UP000765507"/>
    </source>
</evidence>
<sequence>LIKFLAESQQQQQATQLQQQQQQAAAQLQQQQQLVQQLSTQQQQLLVELGRQNREHQQQCLQQLATMLPRSAEPQSAGATGSPSAAPPVRLTKMGPTDDPEAFLVTFERVALVAGWAPDQWATLLAPYLT</sequence>
<feature type="region of interest" description="Disordered" evidence="2">
    <location>
        <begin position="58"/>
        <end position="95"/>
    </location>
</feature>
<dbReference type="Proteomes" id="UP000765507">
    <property type="component" value="Unassembled WGS sequence"/>
</dbReference>
<evidence type="ECO:0000256" key="2">
    <source>
        <dbReference type="SAM" id="MobiDB-lite"/>
    </source>
</evidence>